<dbReference type="Pfam" id="PF04438">
    <property type="entry name" value="zf-HIT"/>
    <property type="match status" value="1"/>
</dbReference>
<dbReference type="InterPro" id="IPR039646">
    <property type="entry name" value="ZNHIT2"/>
</dbReference>
<reference evidence="3" key="1">
    <citation type="submission" date="2022-03" db="EMBL/GenBank/DDBJ databases">
        <authorList>
            <person name="Lindestad O."/>
        </authorList>
    </citation>
    <scope>NUCLEOTIDE SEQUENCE</scope>
</reference>
<dbReference type="CDD" id="cd23024">
    <property type="entry name" value="zf-HIT_ZNHIT2-3"/>
    <property type="match status" value="1"/>
</dbReference>
<evidence type="ECO:0000256" key="1">
    <source>
        <dbReference type="PROSITE-ProRule" id="PRU00453"/>
    </source>
</evidence>
<dbReference type="GO" id="GO:0008270">
    <property type="term" value="F:zinc ion binding"/>
    <property type="evidence" value="ECO:0007669"/>
    <property type="project" value="UniProtKB-UniRule"/>
</dbReference>
<evidence type="ECO:0000313" key="3">
    <source>
        <dbReference type="EMBL" id="CAH2238452.1"/>
    </source>
</evidence>
<keyword evidence="1" id="KW-0863">Zinc-finger</keyword>
<dbReference type="EMBL" id="CAKXAJ010025344">
    <property type="protein sequence ID" value="CAH2238452.1"/>
    <property type="molecule type" value="Genomic_DNA"/>
</dbReference>
<gene>
    <name evidence="3" type="primary">jg13090</name>
    <name evidence="3" type="ORF">PAEG_LOCUS15539</name>
</gene>
<dbReference type="InterPro" id="IPR007529">
    <property type="entry name" value="Znf_HIT"/>
</dbReference>
<dbReference type="Proteomes" id="UP000838756">
    <property type="component" value="Unassembled WGS sequence"/>
</dbReference>
<dbReference type="PANTHER" id="PTHR15555:SF0">
    <property type="entry name" value="ZINC FINGER HIT DOMAIN-CONTAINING PROTEIN 2"/>
    <property type="match status" value="1"/>
</dbReference>
<protein>
    <submittedName>
        <fullName evidence="3">Jg13090 protein</fullName>
    </submittedName>
</protein>
<keyword evidence="1" id="KW-0479">Metal-binding</keyword>
<dbReference type="AlphaFoldDB" id="A0A8S4RQK5"/>
<feature type="domain" description="HIT-type" evidence="2">
    <location>
        <begin position="14"/>
        <end position="47"/>
    </location>
</feature>
<keyword evidence="4" id="KW-1185">Reference proteome</keyword>
<accession>A0A8S4RQK5</accession>
<dbReference type="OrthoDB" id="10005492at2759"/>
<dbReference type="Gene3D" id="3.30.60.190">
    <property type="match status" value="1"/>
</dbReference>
<comment type="caution">
    <text evidence="3">The sequence shown here is derived from an EMBL/GenBank/DDBJ whole genome shotgun (WGS) entry which is preliminary data.</text>
</comment>
<evidence type="ECO:0000313" key="4">
    <source>
        <dbReference type="Proteomes" id="UP000838756"/>
    </source>
</evidence>
<sequence>MSTETSKSKADRLCGLCDENLSKYCCPRCEVFYCSLDCYKSERHAACSENFYRECVNEELASYQVDDDSKKKMIDILKRMHTENVDDDVEIEDPENIPENVESIDSDDDSDVDLHTRIKDLNLDDPNVLWNALTEDERNEFEAMLSGGDVGTIIPQWEPWWTYRKEKKLLEEIKETNAENGPLTLCPDIKSVPMFSSLTSKKPSEAIRFNMANVLASYAFTARYFNGEIEALEAASYLLDISTNLNSNANFEDADTAVESVVQRCLQSEYIQTDKDSLDVMKNDVYLILQGPSDGNNLHYSKAAFSHLIQIFSDTKSKCNKSKSKMNKNNGEFCKKFPEHSNTHLPELDISKIKKDSFDQHLKKSFNQHLKKLSLGCWIKGRIQKAVILETARIVRRFLTLEP</sequence>
<dbReference type="PROSITE" id="PS51083">
    <property type="entry name" value="ZF_HIT"/>
    <property type="match status" value="1"/>
</dbReference>
<organism evidence="3 4">
    <name type="scientific">Pararge aegeria aegeria</name>
    <dbReference type="NCBI Taxonomy" id="348720"/>
    <lineage>
        <taxon>Eukaryota</taxon>
        <taxon>Metazoa</taxon>
        <taxon>Ecdysozoa</taxon>
        <taxon>Arthropoda</taxon>
        <taxon>Hexapoda</taxon>
        <taxon>Insecta</taxon>
        <taxon>Pterygota</taxon>
        <taxon>Neoptera</taxon>
        <taxon>Endopterygota</taxon>
        <taxon>Lepidoptera</taxon>
        <taxon>Glossata</taxon>
        <taxon>Ditrysia</taxon>
        <taxon>Papilionoidea</taxon>
        <taxon>Nymphalidae</taxon>
        <taxon>Satyrinae</taxon>
        <taxon>Satyrini</taxon>
        <taxon>Parargina</taxon>
        <taxon>Pararge</taxon>
    </lineage>
</organism>
<keyword evidence="1" id="KW-0862">Zinc</keyword>
<evidence type="ECO:0000259" key="2">
    <source>
        <dbReference type="PROSITE" id="PS51083"/>
    </source>
</evidence>
<dbReference type="PANTHER" id="PTHR15555">
    <property type="entry name" value="ZINC FINGER HIT DOMAIN CONTAINING PROTEIN 2 PROTEIN FON -RELATED"/>
    <property type="match status" value="1"/>
</dbReference>
<name>A0A8S4RQK5_9NEOP</name>
<proteinExistence type="predicted"/>
<dbReference type="SUPFAM" id="SSF144232">
    <property type="entry name" value="HIT/MYND zinc finger-like"/>
    <property type="match status" value="1"/>
</dbReference>